<evidence type="ECO:0000256" key="1">
    <source>
        <dbReference type="ARBA" id="ARBA00004123"/>
    </source>
</evidence>
<dbReference type="Gene3D" id="3.30.740.10">
    <property type="entry name" value="Protein Inhibitor Of Neuronal Nitric Oxide Synthase"/>
    <property type="match status" value="1"/>
</dbReference>
<dbReference type="Pfam" id="PF01221">
    <property type="entry name" value="Dynein_light"/>
    <property type="match status" value="1"/>
</dbReference>
<dbReference type="SMART" id="SM01375">
    <property type="entry name" value="Dynein_light"/>
    <property type="match status" value="1"/>
</dbReference>
<reference evidence="11 12" key="1">
    <citation type="journal article" date="2019" name="Gigascience">
        <title>Whole-genome sequence of the oriental lung fluke Paragonimus westermani.</title>
        <authorList>
            <person name="Oey H."/>
            <person name="Zakrzewski M."/>
            <person name="Narain K."/>
            <person name="Devi K.R."/>
            <person name="Agatsuma T."/>
            <person name="Nawaratna S."/>
            <person name="Gobert G.N."/>
            <person name="Jones M.K."/>
            <person name="Ragan M.A."/>
            <person name="McManus D.P."/>
            <person name="Krause L."/>
        </authorList>
    </citation>
    <scope>NUCLEOTIDE SEQUENCE [LARGE SCALE GENOMIC DNA]</scope>
    <source>
        <strain evidence="11 12">IND2009</strain>
    </source>
</reference>
<dbReference type="GO" id="GO:0005634">
    <property type="term" value="C:nucleus"/>
    <property type="evidence" value="ECO:0007669"/>
    <property type="project" value="UniProtKB-SubCell"/>
</dbReference>
<evidence type="ECO:0000256" key="6">
    <source>
        <dbReference type="ARBA" id="ARBA00022816"/>
    </source>
</evidence>
<dbReference type="InterPro" id="IPR037177">
    <property type="entry name" value="DLC_sf"/>
</dbReference>
<keyword evidence="10" id="KW-0243">Dynein</keyword>
<dbReference type="EMBL" id="QNGE01004344">
    <property type="protein sequence ID" value="KAA3672984.1"/>
    <property type="molecule type" value="Genomic_DNA"/>
</dbReference>
<dbReference type="CDD" id="cd21452">
    <property type="entry name" value="DLC-like_DYNLL1_DYNLL2"/>
    <property type="match status" value="1"/>
</dbReference>
<accession>A0A5J4NBL9</accession>
<evidence type="ECO:0000256" key="5">
    <source>
        <dbReference type="ARBA" id="ARBA00022701"/>
    </source>
</evidence>
<keyword evidence="10" id="KW-0505">Motor protein</keyword>
<dbReference type="PANTHER" id="PTHR11886">
    <property type="entry name" value="DYNEIN LIGHT CHAIN"/>
    <property type="match status" value="1"/>
</dbReference>
<dbReference type="GO" id="GO:0045505">
    <property type="term" value="F:dynein intermediate chain binding"/>
    <property type="evidence" value="ECO:0007669"/>
    <property type="project" value="TreeGrafter"/>
</dbReference>
<evidence type="ECO:0000256" key="3">
    <source>
        <dbReference type="ARBA" id="ARBA00022448"/>
    </source>
</evidence>
<dbReference type="FunFam" id="3.30.740.10:FF:000005">
    <property type="entry name" value="Dynein light chain"/>
    <property type="match status" value="1"/>
</dbReference>
<dbReference type="GO" id="GO:0005868">
    <property type="term" value="C:cytoplasmic dynein complex"/>
    <property type="evidence" value="ECO:0007669"/>
    <property type="project" value="TreeGrafter"/>
</dbReference>
<evidence type="ECO:0000256" key="7">
    <source>
        <dbReference type="ARBA" id="ARBA00022927"/>
    </source>
</evidence>
<evidence type="ECO:0000313" key="12">
    <source>
        <dbReference type="Proteomes" id="UP000324629"/>
    </source>
</evidence>
<dbReference type="SUPFAM" id="SSF54648">
    <property type="entry name" value="DLC"/>
    <property type="match status" value="1"/>
</dbReference>
<keyword evidence="7" id="KW-0653">Protein transport</keyword>
<comment type="similarity">
    <text evidence="10">Belongs to the dynein light chain family.</text>
</comment>
<dbReference type="GO" id="GO:0007017">
    <property type="term" value="P:microtubule-based process"/>
    <property type="evidence" value="ECO:0007669"/>
    <property type="project" value="InterPro"/>
</dbReference>
<dbReference type="AlphaFoldDB" id="A0A5J4NBL9"/>
<keyword evidence="3" id="KW-0813">Transport</keyword>
<keyword evidence="4 10" id="KW-0963">Cytoplasm</keyword>
<dbReference type="InterPro" id="IPR001372">
    <property type="entry name" value="Dynein_light_chain_typ-1/2"/>
</dbReference>
<proteinExistence type="inferred from homology"/>
<dbReference type="Proteomes" id="UP000324629">
    <property type="component" value="Unassembled WGS sequence"/>
</dbReference>
<evidence type="ECO:0000313" key="11">
    <source>
        <dbReference type="EMBL" id="KAA3672984.1"/>
    </source>
</evidence>
<dbReference type="GO" id="GO:0005874">
    <property type="term" value="C:microtubule"/>
    <property type="evidence" value="ECO:0007669"/>
    <property type="project" value="UniProtKB-KW"/>
</dbReference>
<protein>
    <recommendedName>
        <fullName evidence="10">Dynein light chain</fullName>
    </recommendedName>
</protein>
<evidence type="ECO:0000256" key="2">
    <source>
        <dbReference type="ARBA" id="ARBA00004245"/>
    </source>
</evidence>
<dbReference type="GO" id="GO:0051028">
    <property type="term" value="P:mRNA transport"/>
    <property type="evidence" value="ECO:0007669"/>
    <property type="project" value="UniProtKB-KW"/>
</dbReference>
<evidence type="ECO:0000256" key="9">
    <source>
        <dbReference type="ARBA" id="ARBA00023242"/>
    </source>
</evidence>
<comment type="subcellular location">
    <subcellularLocation>
        <location evidence="2 10">Cytoplasm</location>
        <location evidence="2 10">Cytoskeleton</location>
    </subcellularLocation>
    <subcellularLocation>
        <location evidence="1">Nucleus</location>
    </subcellularLocation>
</comment>
<evidence type="ECO:0000256" key="4">
    <source>
        <dbReference type="ARBA" id="ARBA00022490"/>
    </source>
</evidence>
<sequence length="104" mass="11892">MTLDHESAVVLTDRALIKSTDMKTQMQQDAIEMCLAAMHEFDQERDIAAVVKKEFDKKYSPTWHCFVGTQFGSYVAHEEGKFIYFVLLGRGVLLFKAARTKQIS</sequence>
<comment type="caution">
    <text evidence="11">The sequence shown here is derived from an EMBL/GenBank/DDBJ whole genome shotgun (WGS) entry which is preliminary data.</text>
</comment>
<keyword evidence="5 10" id="KW-0493">Microtubule</keyword>
<keyword evidence="9" id="KW-0539">Nucleus</keyword>
<name>A0A5J4NBL9_9TREM</name>
<keyword evidence="6" id="KW-0509">mRNA transport</keyword>
<evidence type="ECO:0000256" key="8">
    <source>
        <dbReference type="ARBA" id="ARBA00023212"/>
    </source>
</evidence>
<keyword evidence="8 10" id="KW-0206">Cytoskeleton</keyword>
<organism evidence="11 12">
    <name type="scientific">Paragonimus westermani</name>
    <dbReference type="NCBI Taxonomy" id="34504"/>
    <lineage>
        <taxon>Eukaryota</taxon>
        <taxon>Metazoa</taxon>
        <taxon>Spiralia</taxon>
        <taxon>Lophotrochozoa</taxon>
        <taxon>Platyhelminthes</taxon>
        <taxon>Trematoda</taxon>
        <taxon>Digenea</taxon>
        <taxon>Plagiorchiida</taxon>
        <taxon>Troglotremata</taxon>
        <taxon>Troglotrematidae</taxon>
        <taxon>Paragonimus</taxon>
    </lineage>
</organism>
<gene>
    <name evidence="11" type="ORF">DEA37_0008437</name>
</gene>
<evidence type="ECO:0000256" key="10">
    <source>
        <dbReference type="RuleBase" id="RU365010"/>
    </source>
</evidence>
<dbReference type="GO" id="GO:0015031">
    <property type="term" value="P:protein transport"/>
    <property type="evidence" value="ECO:0007669"/>
    <property type="project" value="UniProtKB-KW"/>
</dbReference>
<dbReference type="PANTHER" id="PTHR11886:SF35">
    <property type="entry name" value="DYNEIN LIGHT CHAIN"/>
    <property type="match status" value="1"/>
</dbReference>
<keyword evidence="12" id="KW-1185">Reference proteome</keyword>